<dbReference type="Proteomes" id="UP000094385">
    <property type="component" value="Unassembled WGS sequence"/>
</dbReference>
<evidence type="ECO:0000259" key="1">
    <source>
        <dbReference type="Pfam" id="PF03184"/>
    </source>
</evidence>
<keyword evidence="3" id="KW-1185">Reference proteome</keyword>
<dbReference type="GO" id="GO:0005634">
    <property type="term" value="C:nucleus"/>
    <property type="evidence" value="ECO:0007669"/>
    <property type="project" value="TreeGrafter"/>
</dbReference>
<sequence>MRNKRLSQLMRRNMKKRFKIKEYVQHGEAASAEIDTPNAIAQMEKVRGLAMEYGPRDTFNMDETSLFWKLTLDRTLATKAGSGGKKAKDRITLALTVNGDGSDKLKAWVIGKSKNPRCFRNINRQLFREYLRWLDNKMRAQGRKILLLLDNFAGHELGVQLVGGLQGLSYVRIEWLPPNTTSCWQPLDQGIIASFKLQYRRQWVSYMLRQYEAGKDPNKTVTLLKVIQWTRSSWEQGVTPLSIEKCFWKSTVFKKPEQEVIEEESQQADRDAIQAQIAELPGIEDPLPLNEFIEPVNEVIDDEDIDIFASVVDRYSTEKEGVVEEPDEDDIEIELVSITEALKALDIVKLWEMHHPNHLPWNPPKSSSITSTAFFLESLRSSLNREKDGAS</sequence>
<dbReference type="InterPro" id="IPR050863">
    <property type="entry name" value="CenT-Element_Derived"/>
</dbReference>
<evidence type="ECO:0000313" key="2">
    <source>
        <dbReference type="EMBL" id="ODQ69032.1"/>
    </source>
</evidence>
<evidence type="ECO:0000313" key="3">
    <source>
        <dbReference type="Proteomes" id="UP000094385"/>
    </source>
</evidence>
<gene>
    <name evidence="2" type="ORF">LIPSTDRAFT_31013</name>
</gene>
<dbReference type="STRING" id="675824.A0A1E3PVS9"/>
<organism evidence="2 3">
    <name type="scientific">Lipomyces starkeyi NRRL Y-11557</name>
    <dbReference type="NCBI Taxonomy" id="675824"/>
    <lineage>
        <taxon>Eukaryota</taxon>
        <taxon>Fungi</taxon>
        <taxon>Dikarya</taxon>
        <taxon>Ascomycota</taxon>
        <taxon>Saccharomycotina</taxon>
        <taxon>Lipomycetes</taxon>
        <taxon>Lipomycetales</taxon>
        <taxon>Lipomycetaceae</taxon>
        <taxon>Lipomyces</taxon>
    </lineage>
</organism>
<protein>
    <recommendedName>
        <fullName evidence="1">DDE-1 domain-containing protein</fullName>
    </recommendedName>
</protein>
<accession>A0A1E3PVS9</accession>
<reference evidence="2 3" key="1">
    <citation type="journal article" date="2016" name="Proc. Natl. Acad. Sci. U.S.A.">
        <title>Comparative genomics of biotechnologically important yeasts.</title>
        <authorList>
            <person name="Riley R."/>
            <person name="Haridas S."/>
            <person name="Wolfe K.H."/>
            <person name="Lopes M.R."/>
            <person name="Hittinger C.T."/>
            <person name="Goeker M."/>
            <person name="Salamov A.A."/>
            <person name="Wisecaver J.H."/>
            <person name="Long T.M."/>
            <person name="Calvey C.H."/>
            <person name="Aerts A.L."/>
            <person name="Barry K.W."/>
            <person name="Choi C."/>
            <person name="Clum A."/>
            <person name="Coughlan A.Y."/>
            <person name="Deshpande S."/>
            <person name="Douglass A.P."/>
            <person name="Hanson S.J."/>
            <person name="Klenk H.-P."/>
            <person name="LaButti K.M."/>
            <person name="Lapidus A."/>
            <person name="Lindquist E.A."/>
            <person name="Lipzen A.M."/>
            <person name="Meier-Kolthoff J.P."/>
            <person name="Ohm R.A."/>
            <person name="Otillar R.P."/>
            <person name="Pangilinan J.L."/>
            <person name="Peng Y."/>
            <person name="Rokas A."/>
            <person name="Rosa C.A."/>
            <person name="Scheuner C."/>
            <person name="Sibirny A.A."/>
            <person name="Slot J.C."/>
            <person name="Stielow J.B."/>
            <person name="Sun H."/>
            <person name="Kurtzman C.P."/>
            <person name="Blackwell M."/>
            <person name="Grigoriev I.V."/>
            <person name="Jeffries T.W."/>
        </authorList>
    </citation>
    <scope>NUCLEOTIDE SEQUENCE [LARGE SCALE GENOMIC DNA]</scope>
    <source>
        <strain evidence="2 3">NRRL Y-11557</strain>
    </source>
</reference>
<dbReference type="PANTHER" id="PTHR19303:SF73">
    <property type="entry name" value="PROTEIN PDC2"/>
    <property type="match status" value="1"/>
</dbReference>
<dbReference type="InterPro" id="IPR004875">
    <property type="entry name" value="DDE_SF_endonuclease_dom"/>
</dbReference>
<proteinExistence type="predicted"/>
<dbReference type="AlphaFoldDB" id="A0A1E3PVS9"/>
<dbReference type="GO" id="GO:0003677">
    <property type="term" value="F:DNA binding"/>
    <property type="evidence" value="ECO:0007669"/>
    <property type="project" value="TreeGrafter"/>
</dbReference>
<dbReference type="EMBL" id="KV454306">
    <property type="protein sequence ID" value="ODQ69032.1"/>
    <property type="molecule type" value="Genomic_DNA"/>
</dbReference>
<feature type="domain" description="DDE-1" evidence="1">
    <location>
        <begin position="88"/>
        <end position="247"/>
    </location>
</feature>
<dbReference type="Pfam" id="PF03184">
    <property type="entry name" value="DDE_1"/>
    <property type="match status" value="1"/>
</dbReference>
<name>A0A1E3PVS9_LIPST</name>
<dbReference type="OrthoDB" id="125347at2759"/>
<dbReference type="PANTHER" id="PTHR19303">
    <property type="entry name" value="TRANSPOSON"/>
    <property type="match status" value="1"/>
</dbReference>